<evidence type="ECO:0000256" key="1">
    <source>
        <dbReference type="SAM" id="MobiDB-lite"/>
    </source>
</evidence>
<sequence>MPSSVAAQPQGSCNPHQNPVRSHKGGYLCCPFNISSSYAALAERRVREDLARGRGRVAVADKDGVTALSSTGSHVDSDGIDSDFAGRPWSRAGVGANRLSAKEKRTQQEQAELIYGHGTLAGDDGFVAATGAASITGDLSQENMFAVDVRDRAALQKVVPRAVREKVKRRKLEEFKKERLSPGNHHCHGCAPLHTDRTADKEVGEEDGVESRSEDHIAVPPHERTRFSLPAAGSSRNGAPPLPYSAGGKAHPSGGSSGVKACAERSPRSGPPDASAQHPPLRQPTPTPGSTKPNCPKNRMQMLDGLRASALMGKKNRR</sequence>
<dbReference type="Proteomes" id="UP000007259">
    <property type="component" value="Chromosome 29"/>
</dbReference>
<proteinExistence type="predicted"/>
<dbReference type="OMA" id="RCPFNIS"/>
<evidence type="ECO:0000313" key="3">
    <source>
        <dbReference type="Proteomes" id="UP000007259"/>
    </source>
</evidence>
<accession>E9B0R3</accession>
<feature type="region of interest" description="Disordered" evidence="1">
    <location>
        <begin position="174"/>
        <end position="300"/>
    </location>
</feature>
<dbReference type="KEGG" id="lmi:LMXM_29_1340"/>
<dbReference type="OrthoDB" id="273582at2759"/>
<dbReference type="AlphaFoldDB" id="E9B0R3"/>
<keyword evidence="3" id="KW-1185">Reference proteome</keyword>
<gene>
    <name evidence="2" type="ORF">LMXM_29_1340</name>
</gene>
<dbReference type="RefSeq" id="XP_003877285.1">
    <property type="nucleotide sequence ID" value="XM_003877236.1"/>
</dbReference>
<name>E9B0R3_LEIMU</name>
<feature type="compositionally biased region" description="Basic and acidic residues" evidence="1">
    <location>
        <begin position="209"/>
        <end position="226"/>
    </location>
</feature>
<organism evidence="2 3">
    <name type="scientific">Leishmania mexicana (strain MHOM/GT/2001/U1103)</name>
    <dbReference type="NCBI Taxonomy" id="929439"/>
    <lineage>
        <taxon>Eukaryota</taxon>
        <taxon>Discoba</taxon>
        <taxon>Euglenozoa</taxon>
        <taxon>Kinetoplastea</taxon>
        <taxon>Metakinetoplastina</taxon>
        <taxon>Trypanosomatida</taxon>
        <taxon>Trypanosomatidae</taxon>
        <taxon>Leishmaniinae</taxon>
        <taxon>Leishmania</taxon>
    </lineage>
</organism>
<reference evidence="2 3" key="1">
    <citation type="journal article" date="2011" name="Genome Res.">
        <title>Chromosome and gene copy number variation allow major structural change between species and strains of Leishmania.</title>
        <authorList>
            <person name="Rogers M.B."/>
            <person name="Hilley J.D."/>
            <person name="Dickens N.J."/>
            <person name="Wilkes J."/>
            <person name="Bates P.A."/>
            <person name="Depledge D.P."/>
            <person name="Harris D."/>
            <person name="Her Y."/>
            <person name="Herzyk P."/>
            <person name="Imamura H."/>
            <person name="Otto T.D."/>
            <person name="Sanders M."/>
            <person name="Seeger K."/>
            <person name="Dujardin J.C."/>
            <person name="Berriman M."/>
            <person name="Smith D.F."/>
            <person name="Hertz-Fowler C."/>
            <person name="Mottram J.C."/>
        </authorList>
    </citation>
    <scope>NUCLEOTIDE SEQUENCE [LARGE SCALE GENOMIC DNA]</scope>
    <source>
        <strain evidence="2 3">MHOM/GT/2001/U1103</strain>
    </source>
</reference>
<dbReference type="PhylomeDB" id="E9B0R3"/>
<protein>
    <submittedName>
        <fullName evidence="2">Uncharacterized protein</fullName>
    </submittedName>
</protein>
<evidence type="ECO:0000313" key="2">
    <source>
        <dbReference type="EMBL" id="CBZ28818.1"/>
    </source>
</evidence>
<dbReference type="EMBL" id="FR799582">
    <property type="protein sequence ID" value="CBZ28818.1"/>
    <property type="molecule type" value="Genomic_DNA"/>
</dbReference>
<dbReference type="GeneID" id="13451579"/>
<dbReference type="VEuPathDB" id="TriTrypDB:LmxM.29.1340"/>